<dbReference type="InterPro" id="IPR007110">
    <property type="entry name" value="Ig-like_dom"/>
</dbReference>
<dbReference type="GO" id="GO:0005886">
    <property type="term" value="C:plasma membrane"/>
    <property type="evidence" value="ECO:0007669"/>
    <property type="project" value="UniProtKB-SubCell"/>
</dbReference>
<reference evidence="26 27" key="1">
    <citation type="submission" date="2020-12" db="EMBL/GenBank/DDBJ databases">
        <title>De novo assembly of Tibetan sheep genome.</title>
        <authorList>
            <person name="Li X."/>
        </authorList>
    </citation>
    <scope>NUCLEOTIDE SEQUENCE [LARGE SCALE GENOMIC DNA]</scope>
    <source>
        <tissue evidence="26">Heart</tissue>
    </source>
</reference>
<keyword evidence="13" id="KW-1064">Adaptive immunity</keyword>
<sequence length="776" mass="86928">MQEPCLGVPISKSWAFGLLQAWGVGVRDSMALSSPGTLNLETVDGSDPDPALLPDREQWPPPCEIVLDPEAEHSLDIILVGSSELSSPPSPGPRRDFIAYEVKVNQRDIEDVCICCGSLQVHTQHPLFEGGMCAPCKDKFLECLFLYDDDGYQSYCSICCAGETLLICENPDCTRCYCFECVDTLVGPGTSGKVHAMSYWVCFLCLPFPRSGLLQRRRKWRTWLKAFYDREAENPLEMYKTVPVWKREPIRVLSLFGDIKKELTSLGFLEDGSKPGRLKHLDDVTNVVRRDIDEWGPFDLTYGSTPALGHTCDHPPGWYVYQFHRILQYARPLPGSPQPFFWMFVDNLVLTEEDLDVATRFLETDPVTIQDVRGRTVQNAVRVWSNIPAVKRYSLCTPGLLLLLLWGLQAESQEEVRAMVGSDVRLRCIYPEGNSFDLNDLFVYWQISMAGKGNADSVVTYHLSGNSSASHDDNHYKDRARLSLDSMKRGDFSLHLRNVTPQDEQKFNCLVFRKSLELEKILEVSVTLHVAANYSMPVVSGPSQDEELTFTCTSTNGYPRPNVYWINKTDNSVLDGALQNSTVSLNARGLYDVVSVLRIGRTPHVNVGCCIENVLLHQNLTSGQTETFTGTKDSITEDPVDGSPSGEHQPILGVLVVLAVIVSLAVATGWLCRSRCQPRSYTGEVAIRFGKPLQKNLGQEQCFENPHWFWPPVLWGEGLRDSDAVTPEFWKDGTQAERTARRPQCLLCIGGLNPTLPLRPWTLGKEIGACDFIMNP</sequence>
<dbReference type="GO" id="GO:0042104">
    <property type="term" value="P:positive regulation of activated T cell proliferation"/>
    <property type="evidence" value="ECO:0007669"/>
    <property type="project" value="UniProtKB-ARBA"/>
</dbReference>
<name>A0A836AQE0_SHEEP</name>
<keyword evidence="10" id="KW-0391">Immunity</keyword>
<keyword evidence="9" id="KW-0862">Zinc</keyword>
<evidence type="ECO:0000256" key="23">
    <source>
        <dbReference type="SAM" id="Phobius"/>
    </source>
</evidence>
<dbReference type="Gene3D" id="2.60.40.10">
    <property type="entry name" value="Immunoglobulins"/>
    <property type="match status" value="2"/>
</dbReference>
<evidence type="ECO:0000256" key="14">
    <source>
        <dbReference type="ARBA" id="ARBA00023136"/>
    </source>
</evidence>
<evidence type="ECO:0000256" key="11">
    <source>
        <dbReference type="ARBA" id="ARBA00022936"/>
    </source>
</evidence>
<evidence type="ECO:0000256" key="17">
    <source>
        <dbReference type="ARBA" id="ARBA00023242"/>
    </source>
</evidence>
<dbReference type="InterPro" id="IPR050390">
    <property type="entry name" value="C5-Methyltransferase"/>
</dbReference>
<keyword evidence="17" id="KW-0539">Nucleus</keyword>
<dbReference type="PANTHER" id="PTHR23068">
    <property type="entry name" value="DNA CYTOSINE-5- -METHYLTRANSFERASE 3-RELATED"/>
    <property type="match status" value="1"/>
</dbReference>
<proteinExistence type="inferred from homology"/>
<feature type="domain" description="PHD-type" evidence="25">
    <location>
        <begin position="101"/>
        <end position="233"/>
    </location>
</feature>
<dbReference type="PROSITE" id="PS50835">
    <property type="entry name" value="IG_LIKE"/>
    <property type="match status" value="1"/>
</dbReference>
<protein>
    <recommendedName>
        <fullName evidence="19">ICOS ligand</fullName>
    </recommendedName>
    <alternativeName>
        <fullName evidence="21">B7 homolog 2</fullName>
    </alternativeName>
    <alternativeName>
        <fullName evidence="20">B7-like protein Gl50</fullName>
    </alternativeName>
    <alternativeName>
        <fullName evidence="22">B7-related protein 1</fullName>
    </alternativeName>
</protein>
<dbReference type="InterPro" id="IPR029063">
    <property type="entry name" value="SAM-dependent_MTases_sf"/>
</dbReference>
<dbReference type="InterPro" id="IPR013106">
    <property type="entry name" value="Ig_V-set"/>
</dbReference>
<evidence type="ECO:0000256" key="6">
    <source>
        <dbReference type="ARBA" id="ARBA00022723"/>
    </source>
</evidence>
<dbReference type="GO" id="GO:0002250">
    <property type="term" value="P:adaptive immune response"/>
    <property type="evidence" value="ECO:0007669"/>
    <property type="project" value="UniProtKB-KW"/>
</dbReference>
<dbReference type="InterPro" id="IPR049554">
    <property type="entry name" value="DNMT3_ADD_PHD"/>
</dbReference>
<evidence type="ECO:0000256" key="22">
    <source>
        <dbReference type="ARBA" id="ARBA00082272"/>
    </source>
</evidence>
<dbReference type="CDD" id="cd20935">
    <property type="entry name" value="IgV_B7-H2"/>
    <property type="match status" value="1"/>
</dbReference>
<dbReference type="PROSITE" id="PS51533">
    <property type="entry name" value="ADD"/>
    <property type="match status" value="1"/>
</dbReference>
<keyword evidence="6" id="KW-0479">Metal-binding</keyword>
<dbReference type="InterPro" id="IPR003599">
    <property type="entry name" value="Ig_sub"/>
</dbReference>
<evidence type="ECO:0000256" key="7">
    <source>
        <dbReference type="ARBA" id="ARBA00022729"/>
    </source>
</evidence>
<evidence type="ECO:0000259" key="25">
    <source>
        <dbReference type="PROSITE" id="PS51533"/>
    </source>
</evidence>
<dbReference type="SMART" id="SM00409">
    <property type="entry name" value="IG"/>
    <property type="match status" value="1"/>
</dbReference>
<dbReference type="GO" id="GO:0005634">
    <property type="term" value="C:nucleus"/>
    <property type="evidence" value="ECO:0007669"/>
    <property type="project" value="UniProtKB-SubCell"/>
</dbReference>
<keyword evidence="18" id="KW-0393">Immunoglobulin domain</keyword>
<dbReference type="Proteomes" id="UP000664991">
    <property type="component" value="Unassembled WGS sequence"/>
</dbReference>
<organism evidence="26 27">
    <name type="scientific">Ovis aries</name>
    <name type="common">Sheep</name>
    <dbReference type="NCBI Taxonomy" id="9940"/>
    <lineage>
        <taxon>Eukaryota</taxon>
        <taxon>Metazoa</taxon>
        <taxon>Chordata</taxon>
        <taxon>Craniata</taxon>
        <taxon>Vertebrata</taxon>
        <taxon>Euteleostomi</taxon>
        <taxon>Mammalia</taxon>
        <taxon>Eutheria</taxon>
        <taxon>Laurasiatheria</taxon>
        <taxon>Artiodactyla</taxon>
        <taxon>Ruminantia</taxon>
        <taxon>Pecora</taxon>
        <taxon>Bovidae</taxon>
        <taxon>Caprinae</taxon>
        <taxon>Ovis</taxon>
    </lineage>
</organism>
<evidence type="ECO:0000256" key="16">
    <source>
        <dbReference type="ARBA" id="ARBA00023180"/>
    </source>
</evidence>
<feature type="domain" description="Ig-like" evidence="24">
    <location>
        <begin position="398"/>
        <end position="525"/>
    </location>
</feature>
<evidence type="ECO:0000256" key="18">
    <source>
        <dbReference type="ARBA" id="ARBA00023319"/>
    </source>
</evidence>
<evidence type="ECO:0000313" key="27">
    <source>
        <dbReference type="Proteomes" id="UP000664991"/>
    </source>
</evidence>
<keyword evidence="4" id="KW-1003">Cell membrane</keyword>
<dbReference type="EMBL" id="JAEMGP010000001">
    <property type="protein sequence ID" value="KAG5216297.1"/>
    <property type="molecule type" value="Genomic_DNA"/>
</dbReference>
<evidence type="ECO:0000256" key="9">
    <source>
        <dbReference type="ARBA" id="ARBA00022833"/>
    </source>
</evidence>
<dbReference type="GO" id="GO:0042113">
    <property type="term" value="P:B cell activation"/>
    <property type="evidence" value="ECO:0007669"/>
    <property type="project" value="UniProtKB-KW"/>
</dbReference>
<evidence type="ECO:0000256" key="15">
    <source>
        <dbReference type="ARBA" id="ARBA00023157"/>
    </source>
</evidence>
<keyword evidence="11" id="KW-0075">B-cell activation</keyword>
<dbReference type="PANTHER" id="PTHR23068:SF13">
    <property type="entry name" value="DNA (CYTOSINE-5)-METHYLTRANSFERASE 3-LIKE"/>
    <property type="match status" value="1"/>
</dbReference>
<evidence type="ECO:0000256" key="3">
    <source>
        <dbReference type="ARBA" id="ARBA00007591"/>
    </source>
</evidence>
<keyword evidence="15" id="KW-1015">Disulfide bond</keyword>
<keyword evidence="14 23" id="KW-0472">Membrane</keyword>
<evidence type="ECO:0000256" key="4">
    <source>
        <dbReference type="ARBA" id="ARBA00022475"/>
    </source>
</evidence>
<dbReference type="GO" id="GO:0005102">
    <property type="term" value="F:signaling receptor binding"/>
    <property type="evidence" value="ECO:0007669"/>
    <property type="project" value="UniProtKB-ARBA"/>
</dbReference>
<evidence type="ECO:0000256" key="12">
    <source>
        <dbReference type="ARBA" id="ARBA00022989"/>
    </source>
</evidence>
<evidence type="ECO:0000256" key="13">
    <source>
        <dbReference type="ARBA" id="ARBA00023130"/>
    </source>
</evidence>
<feature type="transmembrane region" description="Helical" evidence="23">
    <location>
        <begin position="651"/>
        <end position="672"/>
    </location>
</feature>
<dbReference type="AlphaFoldDB" id="A0A836AQE0"/>
<dbReference type="InterPro" id="IPR025766">
    <property type="entry name" value="ADD"/>
</dbReference>
<keyword evidence="8" id="KW-0863">Zinc-finger</keyword>
<dbReference type="InterPro" id="IPR053896">
    <property type="entry name" value="BTN3A2-like_Ig-C"/>
</dbReference>
<evidence type="ECO:0000256" key="21">
    <source>
        <dbReference type="ARBA" id="ARBA00081259"/>
    </source>
</evidence>
<comment type="similarity">
    <text evidence="3">Belongs to the immunoglobulin superfamily. BTN/MOG family.</text>
</comment>
<dbReference type="GO" id="GO:0008047">
    <property type="term" value="F:enzyme activator activity"/>
    <property type="evidence" value="ECO:0007669"/>
    <property type="project" value="TreeGrafter"/>
</dbReference>
<evidence type="ECO:0000256" key="1">
    <source>
        <dbReference type="ARBA" id="ARBA00004123"/>
    </source>
</evidence>
<keyword evidence="5 23" id="KW-0812">Transmembrane</keyword>
<dbReference type="Pfam" id="PF22705">
    <property type="entry name" value="C2-set_3"/>
    <property type="match status" value="1"/>
</dbReference>
<dbReference type="GO" id="GO:0005737">
    <property type="term" value="C:cytoplasm"/>
    <property type="evidence" value="ECO:0007669"/>
    <property type="project" value="TreeGrafter"/>
</dbReference>
<evidence type="ECO:0000256" key="19">
    <source>
        <dbReference type="ARBA" id="ARBA00068217"/>
    </source>
</evidence>
<evidence type="ECO:0000313" key="26">
    <source>
        <dbReference type="EMBL" id="KAG5216297.1"/>
    </source>
</evidence>
<accession>A0A836AQE0</accession>
<dbReference type="Pfam" id="PF17980">
    <property type="entry name" value="ADD_DNMT3"/>
    <property type="match status" value="1"/>
</dbReference>
<dbReference type="FunFam" id="2.60.40.10:FF:000996">
    <property type="entry name" value="ICOS ligand isoform X2"/>
    <property type="match status" value="1"/>
</dbReference>
<comment type="caution">
    <text evidence="26">The sequence shown here is derived from an EMBL/GenBank/DDBJ whole genome shotgun (WGS) entry which is preliminary data.</text>
</comment>
<evidence type="ECO:0000256" key="20">
    <source>
        <dbReference type="ARBA" id="ARBA00080938"/>
    </source>
</evidence>
<keyword evidence="12 23" id="KW-1133">Transmembrane helix</keyword>
<dbReference type="GO" id="GO:0045892">
    <property type="term" value="P:negative regulation of DNA-templated transcription"/>
    <property type="evidence" value="ECO:0007669"/>
    <property type="project" value="TreeGrafter"/>
</dbReference>
<comment type="subcellular location">
    <subcellularLocation>
        <location evidence="2">Cell membrane</location>
        <topology evidence="2">Single-pass type I membrane protein</topology>
    </subcellularLocation>
    <subcellularLocation>
        <location evidence="1">Nucleus</location>
    </subcellularLocation>
</comment>
<dbReference type="Pfam" id="PF07686">
    <property type="entry name" value="V-set"/>
    <property type="match status" value="1"/>
</dbReference>
<dbReference type="GO" id="GO:0008270">
    <property type="term" value="F:zinc ion binding"/>
    <property type="evidence" value="ECO:0007669"/>
    <property type="project" value="UniProtKB-KW"/>
</dbReference>
<dbReference type="Pfam" id="PF21255">
    <property type="entry name" value="DNMT3_ADD_GATA1-like"/>
    <property type="match status" value="1"/>
</dbReference>
<evidence type="ECO:0000256" key="2">
    <source>
        <dbReference type="ARBA" id="ARBA00004251"/>
    </source>
</evidence>
<dbReference type="SUPFAM" id="SSF48726">
    <property type="entry name" value="Immunoglobulin"/>
    <property type="match status" value="2"/>
</dbReference>
<evidence type="ECO:0000259" key="24">
    <source>
        <dbReference type="PROSITE" id="PS50835"/>
    </source>
</evidence>
<keyword evidence="7" id="KW-0732">Signal</keyword>
<evidence type="ECO:0000256" key="8">
    <source>
        <dbReference type="ARBA" id="ARBA00022771"/>
    </source>
</evidence>
<gene>
    <name evidence="26" type="ORF">JEQ12_001873</name>
</gene>
<keyword evidence="16" id="KW-0325">Glycoprotein</keyword>
<dbReference type="Gene3D" id="3.40.50.150">
    <property type="entry name" value="Vaccinia Virus protein VP39"/>
    <property type="match status" value="1"/>
</dbReference>
<dbReference type="InterPro" id="IPR040552">
    <property type="entry name" value="DNMT3_ADD_GATA1-like"/>
</dbReference>
<dbReference type="FunFam" id="2.60.40.10:FF:001468">
    <property type="entry name" value="ICOS ligand isoform b"/>
    <property type="match status" value="1"/>
</dbReference>
<evidence type="ECO:0000256" key="5">
    <source>
        <dbReference type="ARBA" id="ARBA00022692"/>
    </source>
</evidence>
<dbReference type="InterPro" id="IPR013783">
    <property type="entry name" value="Ig-like_fold"/>
</dbReference>
<dbReference type="InterPro" id="IPR036179">
    <property type="entry name" value="Ig-like_dom_sf"/>
</dbReference>
<evidence type="ECO:0000256" key="10">
    <source>
        <dbReference type="ARBA" id="ARBA00022859"/>
    </source>
</evidence>